<dbReference type="EMBL" id="BTGU01000021">
    <property type="protein sequence ID" value="GMN45786.1"/>
    <property type="molecule type" value="Genomic_DNA"/>
</dbReference>
<reference evidence="4" key="1">
    <citation type="submission" date="2023-07" db="EMBL/GenBank/DDBJ databases">
        <title>draft genome sequence of fig (Ficus carica).</title>
        <authorList>
            <person name="Takahashi T."/>
            <person name="Nishimura K."/>
        </authorList>
    </citation>
    <scope>NUCLEOTIDE SEQUENCE</scope>
</reference>
<proteinExistence type="predicted"/>
<dbReference type="GO" id="GO:0005524">
    <property type="term" value="F:ATP binding"/>
    <property type="evidence" value="ECO:0007669"/>
    <property type="project" value="InterPro"/>
</dbReference>
<evidence type="ECO:0000256" key="1">
    <source>
        <dbReference type="SAM" id="MobiDB-lite"/>
    </source>
</evidence>
<accession>A0AA88AS03</accession>
<dbReference type="Pfam" id="PF25568">
    <property type="entry name" value="AAA_lid_At3g28540"/>
    <property type="match status" value="1"/>
</dbReference>
<sequence length="304" mass="35052">MENDGRNLVFSMDDYQQVTDENEGVKVWWSSRRVKVSTKYMYERQGKRSYKLTFPKNNREIITKSYLDHVIKKGKKFRTNNRQRKLYTNVTGSSKSSSTGMWSHIVFEHPVSFETMALDPEKKEKIVEDLLAFSRNKDFYERAGRAWKRGYLLYGPPGMGKSNMVAAMANLLSYDVYDLELTAVKDNTELKKLLIETTSKSIVVIEDIDCSLDLTGQRKKKGFKVLAKNYLCIESHQMFDKIESLMGEVKITPADVVESLMPKSQVDDPERCLSGLIQTLEEAKEEVKEVEPSKEEEVVLQKPE</sequence>
<dbReference type="InterPro" id="IPR050747">
    <property type="entry name" value="Mitochondrial_chaperone_BCS1"/>
</dbReference>
<dbReference type="Gene3D" id="3.40.50.300">
    <property type="entry name" value="P-loop containing nucleotide triphosphate hydrolases"/>
    <property type="match status" value="1"/>
</dbReference>
<evidence type="ECO:0000313" key="4">
    <source>
        <dbReference type="EMBL" id="GMN45786.1"/>
    </source>
</evidence>
<evidence type="ECO:0000259" key="2">
    <source>
        <dbReference type="Pfam" id="PF00004"/>
    </source>
</evidence>
<feature type="domain" description="ATPase AAA-type core" evidence="2">
    <location>
        <begin position="151"/>
        <end position="215"/>
    </location>
</feature>
<dbReference type="PANTHER" id="PTHR23070">
    <property type="entry name" value="BCS1 AAA-TYPE ATPASE"/>
    <property type="match status" value="1"/>
</dbReference>
<dbReference type="InterPro" id="IPR058017">
    <property type="entry name" value="At3g28540-like_C"/>
</dbReference>
<dbReference type="InterPro" id="IPR003959">
    <property type="entry name" value="ATPase_AAA_core"/>
</dbReference>
<protein>
    <submittedName>
        <fullName evidence="4">Uncharacterized protein</fullName>
    </submittedName>
</protein>
<dbReference type="SUPFAM" id="SSF52540">
    <property type="entry name" value="P-loop containing nucleoside triphosphate hydrolases"/>
    <property type="match status" value="1"/>
</dbReference>
<feature type="domain" description="AAA+ ATPase At3g28540-like C-terminal" evidence="3">
    <location>
        <begin position="221"/>
        <end position="289"/>
    </location>
</feature>
<keyword evidence="5" id="KW-1185">Reference proteome</keyword>
<gene>
    <name evidence="4" type="ORF">TIFTF001_014968</name>
</gene>
<dbReference type="AlphaFoldDB" id="A0AA88AS03"/>
<dbReference type="Proteomes" id="UP001187192">
    <property type="component" value="Unassembled WGS sequence"/>
</dbReference>
<dbReference type="InterPro" id="IPR027417">
    <property type="entry name" value="P-loop_NTPase"/>
</dbReference>
<evidence type="ECO:0000313" key="5">
    <source>
        <dbReference type="Proteomes" id="UP001187192"/>
    </source>
</evidence>
<organism evidence="4 5">
    <name type="scientific">Ficus carica</name>
    <name type="common">Common fig</name>
    <dbReference type="NCBI Taxonomy" id="3494"/>
    <lineage>
        <taxon>Eukaryota</taxon>
        <taxon>Viridiplantae</taxon>
        <taxon>Streptophyta</taxon>
        <taxon>Embryophyta</taxon>
        <taxon>Tracheophyta</taxon>
        <taxon>Spermatophyta</taxon>
        <taxon>Magnoliopsida</taxon>
        <taxon>eudicotyledons</taxon>
        <taxon>Gunneridae</taxon>
        <taxon>Pentapetalae</taxon>
        <taxon>rosids</taxon>
        <taxon>fabids</taxon>
        <taxon>Rosales</taxon>
        <taxon>Moraceae</taxon>
        <taxon>Ficeae</taxon>
        <taxon>Ficus</taxon>
    </lineage>
</organism>
<name>A0AA88AS03_FICCA</name>
<dbReference type="Pfam" id="PF00004">
    <property type="entry name" value="AAA"/>
    <property type="match status" value="1"/>
</dbReference>
<dbReference type="GO" id="GO:0016887">
    <property type="term" value="F:ATP hydrolysis activity"/>
    <property type="evidence" value="ECO:0007669"/>
    <property type="project" value="InterPro"/>
</dbReference>
<feature type="region of interest" description="Disordered" evidence="1">
    <location>
        <begin position="284"/>
        <end position="304"/>
    </location>
</feature>
<evidence type="ECO:0000259" key="3">
    <source>
        <dbReference type="Pfam" id="PF25568"/>
    </source>
</evidence>
<comment type="caution">
    <text evidence="4">The sequence shown here is derived from an EMBL/GenBank/DDBJ whole genome shotgun (WGS) entry which is preliminary data.</text>
</comment>